<comment type="caution">
    <text evidence="10">The sequence shown here is derived from an EMBL/GenBank/DDBJ whole genome shotgun (WGS) entry which is preliminary data.</text>
</comment>
<dbReference type="SUPFAM" id="SSF82861">
    <property type="entry name" value="Mechanosensitive channel protein MscS (YggB), transmembrane region"/>
    <property type="match status" value="1"/>
</dbReference>
<dbReference type="PANTHER" id="PTHR30460:SF0">
    <property type="entry name" value="MODERATE CONDUCTANCE MECHANOSENSITIVE CHANNEL YBIO"/>
    <property type="match status" value="1"/>
</dbReference>
<keyword evidence="3" id="KW-1003">Cell membrane</keyword>
<keyword evidence="6 7" id="KW-0472">Membrane</keyword>
<dbReference type="InterPro" id="IPR023408">
    <property type="entry name" value="MscS_beta-dom_sf"/>
</dbReference>
<dbReference type="PANTHER" id="PTHR30460">
    <property type="entry name" value="MODERATE CONDUCTANCE MECHANOSENSITIVE CHANNEL YBIO"/>
    <property type="match status" value="1"/>
</dbReference>
<dbReference type="InterPro" id="IPR049142">
    <property type="entry name" value="MS_channel_1st"/>
</dbReference>
<dbReference type="InterPro" id="IPR006685">
    <property type="entry name" value="MscS_channel_2nd"/>
</dbReference>
<evidence type="ECO:0000259" key="9">
    <source>
        <dbReference type="Pfam" id="PF21088"/>
    </source>
</evidence>
<dbReference type="SUPFAM" id="SSF50182">
    <property type="entry name" value="Sm-like ribonucleoproteins"/>
    <property type="match status" value="1"/>
</dbReference>
<dbReference type="InterPro" id="IPR045276">
    <property type="entry name" value="YbiO_bact"/>
</dbReference>
<proteinExistence type="inferred from homology"/>
<dbReference type="GO" id="GO:0005886">
    <property type="term" value="C:plasma membrane"/>
    <property type="evidence" value="ECO:0007669"/>
    <property type="project" value="UniProtKB-SubCell"/>
</dbReference>
<evidence type="ECO:0000256" key="7">
    <source>
        <dbReference type="SAM" id="Phobius"/>
    </source>
</evidence>
<accession>A0A1F7GB63</accession>
<dbReference type="Pfam" id="PF21088">
    <property type="entry name" value="MS_channel_1st"/>
    <property type="match status" value="1"/>
</dbReference>
<evidence type="ECO:0000256" key="1">
    <source>
        <dbReference type="ARBA" id="ARBA00004651"/>
    </source>
</evidence>
<evidence type="ECO:0000256" key="4">
    <source>
        <dbReference type="ARBA" id="ARBA00022692"/>
    </source>
</evidence>
<dbReference type="Proteomes" id="UP000178372">
    <property type="component" value="Unassembled WGS sequence"/>
</dbReference>
<comment type="similarity">
    <text evidence="2">Belongs to the MscS (TC 1.A.23) family.</text>
</comment>
<evidence type="ECO:0008006" key="12">
    <source>
        <dbReference type="Google" id="ProtNLM"/>
    </source>
</evidence>
<protein>
    <recommendedName>
        <fullName evidence="12">Mechanosensitive ion channel protein MscS</fullName>
    </recommendedName>
</protein>
<dbReference type="Gene3D" id="1.10.287.1260">
    <property type="match status" value="1"/>
</dbReference>
<comment type="subcellular location">
    <subcellularLocation>
        <location evidence="1">Cell membrane</location>
        <topology evidence="1">Multi-pass membrane protein</topology>
    </subcellularLocation>
</comment>
<evidence type="ECO:0000259" key="8">
    <source>
        <dbReference type="Pfam" id="PF00924"/>
    </source>
</evidence>
<evidence type="ECO:0000256" key="5">
    <source>
        <dbReference type="ARBA" id="ARBA00022989"/>
    </source>
</evidence>
<evidence type="ECO:0000256" key="3">
    <source>
        <dbReference type="ARBA" id="ARBA00022475"/>
    </source>
</evidence>
<dbReference type="Pfam" id="PF00924">
    <property type="entry name" value="MS_channel_2nd"/>
    <property type="match status" value="1"/>
</dbReference>
<evidence type="ECO:0000256" key="6">
    <source>
        <dbReference type="ARBA" id="ARBA00023136"/>
    </source>
</evidence>
<feature type="domain" description="Mechanosensitive ion channel MscS" evidence="8">
    <location>
        <begin position="116"/>
        <end position="174"/>
    </location>
</feature>
<dbReference type="EMBL" id="MFZF01000020">
    <property type="protein sequence ID" value="OGK16116.1"/>
    <property type="molecule type" value="Genomic_DNA"/>
</dbReference>
<dbReference type="InterPro" id="IPR011014">
    <property type="entry name" value="MscS_channel_TM-2"/>
</dbReference>
<sequence length="188" mass="20974">MLNELEILRNSAKLSPFIYWGTSLFFILIKIIIGLIFLLVLKSALRIFFRNLGSKSRLASYKKRIDTLRTLTENIISFAVLIIIVFMIIGGFGFDVAPLLASAGLLGLAFSFGAQTLIRDLIAGFLIISENQFNVGDMVEVADTKGEVIRINLRTTVIRDKKGNKTYLPNSKIEKVTVFKVVPSQSDK</sequence>
<feature type="transmembrane region" description="Helical" evidence="7">
    <location>
        <begin position="17"/>
        <end position="41"/>
    </location>
</feature>
<evidence type="ECO:0000256" key="2">
    <source>
        <dbReference type="ARBA" id="ARBA00008017"/>
    </source>
</evidence>
<reference evidence="10 11" key="1">
    <citation type="journal article" date="2016" name="Nat. Commun.">
        <title>Thousands of microbial genomes shed light on interconnected biogeochemical processes in an aquifer system.</title>
        <authorList>
            <person name="Anantharaman K."/>
            <person name="Brown C.T."/>
            <person name="Hug L.A."/>
            <person name="Sharon I."/>
            <person name="Castelle C.J."/>
            <person name="Probst A.J."/>
            <person name="Thomas B.C."/>
            <person name="Singh A."/>
            <person name="Wilkins M.J."/>
            <person name="Karaoz U."/>
            <person name="Brodie E.L."/>
            <person name="Williams K.H."/>
            <person name="Hubbard S.S."/>
            <person name="Banfield J.F."/>
        </authorList>
    </citation>
    <scope>NUCLEOTIDE SEQUENCE [LARGE SCALE GENOMIC DNA]</scope>
</reference>
<dbReference type="AlphaFoldDB" id="A0A1F7GB63"/>
<keyword evidence="4 7" id="KW-0812">Transmembrane</keyword>
<feature type="transmembrane region" description="Helical" evidence="7">
    <location>
        <begin position="71"/>
        <end position="93"/>
    </location>
</feature>
<dbReference type="InterPro" id="IPR010920">
    <property type="entry name" value="LSM_dom_sf"/>
</dbReference>
<feature type="transmembrane region" description="Helical" evidence="7">
    <location>
        <begin position="99"/>
        <end position="118"/>
    </location>
</feature>
<organism evidence="10 11">
    <name type="scientific">Candidatus Roizmanbacteria bacterium RIFCSPHIGHO2_01_FULL_39_12b</name>
    <dbReference type="NCBI Taxonomy" id="1802030"/>
    <lineage>
        <taxon>Bacteria</taxon>
        <taxon>Candidatus Roizmaniibacteriota</taxon>
    </lineage>
</organism>
<evidence type="ECO:0000313" key="11">
    <source>
        <dbReference type="Proteomes" id="UP000178372"/>
    </source>
</evidence>
<keyword evidence="5 7" id="KW-1133">Transmembrane helix</keyword>
<name>A0A1F7GB63_9BACT</name>
<dbReference type="GO" id="GO:0008381">
    <property type="term" value="F:mechanosensitive monoatomic ion channel activity"/>
    <property type="evidence" value="ECO:0007669"/>
    <property type="project" value="InterPro"/>
</dbReference>
<dbReference type="Gene3D" id="2.30.30.60">
    <property type="match status" value="1"/>
</dbReference>
<gene>
    <name evidence="10" type="ORF">A2690_01610</name>
</gene>
<feature type="domain" description="Mechanosensitive ion channel transmembrane helices 2/3" evidence="9">
    <location>
        <begin position="74"/>
        <end position="115"/>
    </location>
</feature>
<evidence type="ECO:0000313" key="10">
    <source>
        <dbReference type="EMBL" id="OGK16116.1"/>
    </source>
</evidence>